<dbReference type="PANTHER" id="PTHR10910:SF62">
    <property type="entry name" value="AT07585P-RELATED"/>
    <property type="match status" value="1"/>
</dbReference>
<dbReference type="GO" id="GO:0003725">
    <property type="term" value="F:double-stranded RNA binding"/>
    <property type="evidence" value="ECO:0007669"/>
    <property type="project" value="TreeGrafter"/>
</dbReference>
<feature type="region of interest" description="Disordered" evidence="1">
    <location>
        <begin position="104"/>
        <end position="125"/>
    </location>
</feature>
<proteinExistence type="predicted"/>
<dbReference type="PROSITE" id="PS50141">
    <property type="entry name" value="A_DEAMIN_EDITASE"/>
    <property type="match status" value="1"/>
</dbReference>
<dbReference type="PANTHER" id="PTHR10910">
    <property type="entry name" value="EUKARYOTE SPECIFIC DSRNA BINDING PROTEIN"/>
    <property type="match status" value="1"/>
</dbReference>
<organism evidence="3 4">
    <name type="scientific">Pseudolycoriella hygida</name>
    <dbReference type="NCBI Taxonomy" id="35572"/>
    <lineage>
        <taxon>Eukaryota</taxon>
        <taxon>Metazoa</taxon>
        <taxon>Ecdysozoa</taxon>
        <taxon>Arthropoda</taxon>
        <taxon>Hexapoda</taxon>
        <taxon>Insecta</taxon>
        <taxon>Pterygota</taxon>
        <taxon>Neoptera</taxon>
        <taxon>Endopterygota</taxon>
        <taxon>Diptera</taxon>
        <taxon>Nematocera</taxon>
        <taxon>Sciaroidea</taxon>
        <taxon>Sciaridae</taxon>
        <taxon>Pseudolycoriella</taxon>
    </lineage>
</organism>
<feature type="domain" description="A to I editase" evidence="2">
    <location>
        <begin position="279"/>
        <end position="567"/>
    </location>
</feature>
<evidence type="ECO:0000259" key="2">
    <source>
        <dbReference type="PROSITE" id="PS50141"/>
    </source>
</evidence>
<dbReference type="InterPro" id="IPR002466">
    <property type="entry name" value="A_deamin"/>
</dbReference>
<dbReference type="GO" id="GO:0005730">
    <property type="term" value="C:nucleolus"/>
    <property type="evidence" value="ECO:0007669"/>
    <property type="project" value="TreeGrafter"/>
</dbReference>
<accession>A0A9Q0MU91</accession>
<dbReference type="GO" id="GO:0006382">
    <property type="term" value="P:adenosine to inosine editing"/>
    <property type="evidence" value="ECO:0007669"/>
    <property type="project" value="TreeGrafter"/>
</dbReference>
<evidence type="ECO:0000256" key="1">
    <source>
        <dbReference type="SAM" id="MobiDB-lite"/>
    </source>
</evidence>
<dbReference type="GO" id="GO:0003726">
    <property type="term" value="F:double-stranded RNA adenosine deaminase activity"/>
    <property type="evidence" value="ECO:0007669"/>
    <property type="project" value="TreeGrafter"/>
</dbReference>
<dbReference type="Pfam" id="PF02137">
    <property type="entry name" value="A_deamin"/>
    <property type="match status" value="1"/>
</dbReference>
<keyword evidence="4" id="KW-1185">Reference proteome</keyword>
<feature type="region of interest" description="Disordered" evidence="1">
    <location>
        <begin position="51"/>
        <end position="70"/>
    </location>
</feature>
<protein>
    <submittedName>
        <fullName evidence="3">Double-stranded RNA-specific editase Adar</fullName>
    </submittedName>
</protein>
<reference evidence="3" key="1">
    <citation type="submission" date="2022-07" db="EMBL/GenBank/DDBJ databases">
        <authorList>
            <person name="Trinca V."/>
            <person name="Uliana J.V.C."/>
            <person name="Torres T.T."/>
            <person name="Ward R.J."/>
            <person name="Monesi N."/>
        </authorList>
    </citation>
    <scope>NUCLEOTIDE SEQUENCE</scope>
    <source>
        <strain evidence="3">HSMRA1968</strain>
        <tissue evidence="3">Whole embryos</tissue>
    </source>
</reference>
<evidence type="ECO:0000313" key="4">
    <source>
        <dbReference type="Proteomes" id="UP001151699"/>
    </source>
</evidence>
<dbReference type="EMBL" id="WJQU01000003">
    <property type="protein sequence ID" value="KAJ6638122.1"/>
    <property type="molecule type" value="Genomic_DNA"/>
</dbReference>
<dbReference type="SMART" id="SM00552">
    <property type="entry name" value="ADEAMc"/>
    <property type="match status" value="1"/>
</dbReference>
<dbReference type="GO" id="GO:0006396">
    <property type="term" value="P:RNA processing"/>
    <property type="evidence" value="ECO:0007669"/>
    <property type="project" value="InterPro"/>
</dbReference>
<dbReference type="Proteomes" id="UP001151699">
    <property type="component" value="Chromosome X"/>
</dbReference>
<comment type="caution">
    <text evidence="3">The sequence shown here is derived from an EMBL/GenBank/DDBJ whole genome shotgun (WGS) entry which is preliminary data.</text>
</comment>
<gene>
    <name evidence="3" type="primary">Adar_0</name>
    <name evidence="3" type="ORF">Bhyg_10855</name>
</gene>
<dbReference type="OrthoDB" id="416253at2759"/>
<evidence type="ECO:0000313" key="3">
    <source>
        <dbReference type="EMBL" id="KAJ6638122.1"/>
    </source>
</evidence>
<dbReference type="GO" id="GO:0005737">
    <property type="term" value="C:cytoplasm"/>
    <property type="evidence" value="ECO:0007669"/>
    <property type="project" value="TreeGrafter"/>
</dbReference>
<name>A0A9Q0MU91_9DIPT</name>
<dbReference type="GO" id="GO:0008251">
    <property type="term" value="F:tRNA-specific adenosine deaminase activity"/>
    <property type="evidence" value="ECO:0007669"/>
    <property type="project" value="TreeGrafter"/>
</dbReference>
<sequence length="567" mass="65658">MELFYRLRSKVVPRRNNGTYSLNDYNPQNYNQSYNLAGSYIPFDDPFYISQNRYDRPSPASNKRPRDFSEDFEESYSKRRFYGHHDDERYPPLSPIFSGTRDDFRRKRPFSETNSNTEWKRETDAKRPRFNDSFSSVQYAIKQPSQYVNPLRKILENLFTPEITADGWKKYGHSFEYHTEIRGMCFYGRGDSIDNAKESVAGTALKKFCNFKDEKIIWPQNLLPYRLEQYFADEIERMVKNKFDEIMRSDPTYKSYKVLAGIVMTTEDGTSLENAKVVSIGTGTRCMYNVKEDDQGLVLHDMHAEVLARRNFVRFLFDQLKQLEDKKSSIFLSNGKEIQLKEGIGFHMYINAIPCGDARVFSLKGCQHVKNEATKGSLRVKVHGGTEPLSENMVRMSSMSCCDKLAKWNVLGLQGRLLSKFIKPVYLKSIVLGSSYMPTHLYRSIIGRLEDICCDLPNDYRLNKPKFESTSVVETQISSTQVDYGICWSDTFKNASSPEILYMPAGLTIARQQSVVSKQSISNMSKRIDLKLSIRSNEGIEQYDAMKKKFYSTLKKKNFGSWEKSDN</sequence>
<dbReference type="AlphaFoldDB" id="A0A9Q0MU91"/>